<dbReference type="EC" id="2.1.2.2" evidence="6"/>
<evidence type="ECO:0000259" key="7">
    <source>
        <dbReference type="Pfam" id="PF00551"/>
    </source>
</evidence>
<dbReference type="GO" id="GO:0006189">
    <property type="term" value="P:'de novo' IMP biosynthetic process"/>
    <property type="evidence" value="ECO:0007669"/>
    <property type="project" value="UniProtKB-UniRule"/>
</dbReference>
<evidence type="ECO:0000313" key="8">
    <source>
        <dbReference type="EMBL" id="ASF42237.1"/>
    </source>
</evidence>
<keyword evidence="9" id="KW-1185">Reference proteome</keyword>
<dbReference type="GO" id="GO:0005829">
    <property type="term" value="C:cytosol"/>
    <property type="evidence" value="ECO:0007669"/>
    <property type="project" value="TreeGrafter"/>
</dbReference>
<keyword evidence="2 6" id="KW-0808">Transferase</keyword>
<dbReference type="InterPro" id="IPR001555">
    <property type="entry name" value="GART_AS"/>
</dbReference>
<dbReference type="AlphaFoldDB" id="A0A1Z4BLU6"/>
<dbReference type="PANTHER" id="PTHR43369">
    <property type="entry name" value="PHOSPHORIBOSYLGLYCINAMIDE FORMYLTRANSFERASE"/>
    <property type="match status" value="1"/>
</dbReference>
<dbReference type="UniPathway" id="UPA00074">
    <property type="reaction ID" value="UER00126"/>
</dbReference>
<comment type="caution">
    <text evidence="6">Lacks conserved residue(s) required for the propagation of feature annotation.</text>
</comment>
<evidence type="ECO:0000256" key="6">
    <source>
        <dbReference type="HAMAP-Rule" id="MF_01930"/>
    </source>
</evidence>
<dbReference type="Pfam" id="PF00551">
    <property type="entry name" value="Formyl_trans_N"/>
    <property type="match status" value="1"/>
</dbReference>
<feature type="binding site" evidence="6">
    <location>
        <position position="58"/>
    </location>
    <ligand>
        <name>(6R)-10-formyltetrahydrofolate</name>
        <dbReference type="ChEBI" id="CHEBI:195366"/>
    </ligand>
</feature>
<dbReference type="HAMAP" id="MF_01930">
    <property type="entry name" value="PurN"/>
    <property type="match status" value="1"/>
</dbReference>
<dbReference type="InterPro" id="IPR004607">
    <property type="entry name" value="GART"/>
</dbReference>
<proteinExistence type="inferred from homology"/>
<comment type="catalytic activity">
    <reaction evidence="5 6">
        <text>N(1)-(5-phospho-beta-D-ribosyl)glycinamide + (6R)-10-formyltetrahydrofolate = N(2)-formyl-N(1)-(5-phospho-beta-D-ribosyl)glycinamide + (6S)-5,6,7,8-tetrahydrofolate + H(+)</text>
        <dbReference type="Rhea" id="RHEA:15053"/>
        <dbReference type="ChEBI" id="CHEBI:15378"/>
        <dbReference type="ChEBI" id="CHEBI:57453"/>
        <dbReference type="ChEBI" id="CHEBI:143788"/>
        <dbReference type="ChEBI" id="CHEBI:147286"/>
        <dbReference type="ChEBI" id="CHEBI:195366"/>
        <dbReference type="EC" id="2.1.2.2"/>
    </reaction>
</comment>
<sequence length="189" mass="21097">MKKIVVFASGSGSNAERIATYFSEKGSAQVSLILCNNLQAGVLERAKRLDIPSLVFNRQAFYKTNVVLDVLKTQQPDLIVLAGFLWKVPENLITAYPNRILNIHPSLLPKYGGKGMYGARVHQAVVANGETESGITIHYVNEHYDEGNILFQAKTQVLPADTADTLAEKIHLLEYEHFPKVIEKWLETC</sequence>
<dbReference type="NCBIfam" id="TIGR00639">
    <property type="entry name" value="PurN"/>
    <property type="match status" value="1"/>
</dbReference>
<evidence type="ECO:0000256" key="5">
    <source>
        <dbReference type="ARBA" id="ARBA00047664"/>
    </source>
</evidence>
<feature type="active site" description="Proton donor" evidence="6">
    <location>
        <position position="104"/>
    </location>
</feature>
<reference evidence="9" key="1">
    <citation type="submission" date="2017-06" db="EMBL/GenBank/DDBJ databases">
        <title>Complete genome sequence of Capnocytophaga sp. KCOM 1579 (=ChDC OS43) isolated from a human refractory periapical abscess lesion.</title>
        <authorList>
            <person name="Kook J.-K."/>
            <person name="Park S.-N."/>
            <person name="Lim Y.K."/>
            <person name="Roh H."/>
        </authorList>
    </citation>
    <scope>NUCLEOTIDE SEQUENCE [LARGE SCALE GENOMIC DNA]</scope>
    <source>
        <strain evidence="9">ChDC OS43</strain>
    </source>
</reference>
<dbReference type="EMBL" id="CP022022">
    <property type="protein sequence ID" value="ASF42237.1"/>
    <property type="molecule type" value="Genomic_DNA"/>
</dbReference>
<evidence type="ECO:0000256" key="4">
    <source>
        <dbReference type="ARBA" id="ARBA00038440"/>
    </source>
</evidence>
<evidence type="ECO:0000256" key="2">
    <source>
        <dbReference type="ARBA" id="ARBA00022679"/>
    </source>
</evidence>
<organism evidence="8 9">
    <name type="scientific">Capnocytophaga endodontalis</name>
    <dbReference type="NCBI Taxonomy" id="2708117"/>
    <lineage>
        <taxon>Bacteria</taxon>
        <taxon>Pseudomonadati</taxon>
        <taxon>Bacteroidota</taxon>
        <taxon>Flavobacteriia</taxon>
        <taxon>Flavobacteriales</taxon>
        <taxon>Flavobacteriaceae</taxon>
        <taxon>Capnocytophaga</taxon>
    </lineage>
</organism>
<feature type="domain" description="Formyl transferase N-terminal" evidence="7">
    <location>
        <begin position="2"/>
        <end position="182"/>
    </location>
</feature>
<keyword evidence="3 6" id="KW-0658">Purine biosynthesis</keyword>
<evidence type="ECO:0000256" key="1">
    <source>
        <dbReference type="ARBA" id="ARBA00005054"/>
    </source>
</evidence>
<comment type="similarity">
    <text evidence="4 6">Belongs to the GART family.</text>
</comment>
<feature type="site" description="Raises pKa of active site His" evidence="6">
    <location>
        <position position="145"/>
    </location>
</feature>
<feature type="binding site" evidence="6">
    <location>
        <begin position="12"/>
        <end position="14"/>
    </location>
    <ligand>
        <name>N(1)-(5-phospho-beta-D-ribosyl)glycinamide</name>
        <dbReference type="ChEBI" id="CHEBI:143788"/>
    </ligand>
</feature>
<dbReference type="KEGG" id="capn:CBG49_03545"/>
<dbReference type="PROSITE" id="PS00373">
    <property type="entry name" value="GART"/>
    <property type="match status" value="1"/>
</dbReference>
<dbReference type="Gene3D" id="3.40.50.170">
    <property type="entry name" value="Formyl transferase, N-terminal domain"/>
    <property type="match status" value="1"/>
</dbReference>
<evidence type="ECO:0000313" key="9">
    <source>
        <dbReference type="Proteomes" id="UP000197007"/>
    </source>
</evidence>
<gene>
    <name evidence="6 8" type="primary">purN</name>
    <name evidence="8" type="ORF">CBG49_03545</name>
</gene>
<dbReference type="CDD" id="cd08645">
    <property type="entry name" value="FMT_core_GART"/>
    <property type="match status" value="1"/>
</dbReference>
<name>A0A1Z4BLU6_9FLAO</name>
<comment type="function">
    <text evidence="6">Catalyzes the transfer of a formyl group from 10-formyltetrahydrofolate to 5-phospho-ribosyl-glycinamide (GAR), producing 5-phospho-ribosyl-N-formylglycinamide (FGAR) and tetrahydrofolate.</text>
</comment>
<dbReference type="InterPro" id="IPR002376">
    <property type="entry name" value="Formyl_transf_N"/>
</dbReference>
<dbReference type="RefSeq" id="WP_088593406.1">
    <property type="nucleotide sequence ID" value="NZ_CP022022.1"/>
</dbReference>
<dbReference type="InterPro" id="IPR036477">
    <property type="entry name" value="Formyl_transf_N_sf"/>
</dbReference>
<evidence type="ECO:0000256" key="3">
    <source>
        <dbReference type="ARBA" id="ARBA00022755"/>
    </source>
</evidence>
<dbReference type="SUPFAM" id="SSF53328">
    <property type="entry name" value="Formyltransferase"/>
    <property type="match status" value="1"/>
</dbReference>
<protein>
    <recommendedName>
        <fullName evidence="6">Phosphoribosylglycinamide formyltransferase</fullName>
        <ecNumber evidence="6">2.1.2.2</ecNumber>
    </recommendedName>
    <alternativeName>
        <fullName evidence="6">5'-phosphoribosylglycinamide transformylase</fullName>
    </alternativeName>
    <alternativeName>
        <fullName evidence="6">GAR transformylase</fullName>
        <shortName evidence="6">GART</shortName>
    </alternativeName>
</protein>
<dbReference type="GO" id="GO:0004644">
    <property type="term" value="F:phosphoribosylglycinamide formyltransferase activity"/>
    <property type="evidence" value="ECO:0007669"/>
    <property type="project" value="UniProtKB-UniRule"/>
</dbReference>
<comment type="pathway">
    <text evidence="1 6">Purine metabolism; IMP biosynthesis via de novo pathway; N(2)-formyl-N(1)-(5-phospho-D-ribosyl)glycinamide from N(1)-(5-phospho-D-ribosyl)glycinamide (10-formyl THF route): step 1/1.</text>
</comment>
<dbReference type="PANTHER" id="PTHR43369:SF2">
    <property type="entry name" value="PHOSPHORIBOSYLGLYCINAMIDE FORMYLTRANSFERASE"/>
    <property type="match status" value="1"/>
</dbReference>
<dbReference type="Proteomes" id="UP000197007">
    <property type="component" value="Chromosome"/>
</dbReference>
<accession>A0A1Z4BLU6</accession>
<feature type="binding site" evidence="6">
    <location>
        <position position="102"/>
    </location>
    <ligand>
        <name>(6R)-10-formyltetrahydrofolate</name>
        <dbReference type="ChEBI" id="CHEBI:195366"/>
    </ligand>
</feature>